<dbReference type="RefSeq" id="WP_306634903.1">
    <property type="nucleotide sequence ID" value="NZ_JAUSXB010000001.1"/>
</dbReference>
<name>A0ABU0PII6_9MICC</name>
<dbReference type="Proteomes" id="UP001236806">
    <property type="component" value="Unassembled WGS sequence"/>
</dbReference>
<reference evidence="2 3" key="1">
    <citation type="submission" date="2023-07" db="EMBL/GenBank/DDBJ databases">
        <title>Comparative genomics of wheat-associated soil bacteria to identify genetic determinants of phenazine resistance.</title>
        <authorList>
            <person name="Mouncey N."/>
        </authorList>
    </citation>
    <scope>NUCLEOTIDE SEQUENCE [LARGE SCALE GENOMIC DNA]</scope>
    <source>
        <strain evidence="2 3">W1I3</strain>
    </source>
</reference>
<evidence type="ECO:0000313" key="3">
    <source>
        <dbReference type="Proteomes" id="UP001236806"/>
    </source>
</evidence>
<dbReference type="EMBL" id="JAUSXB010000001">
    <property type="protein sequence ID" value="MDQ0673779.1"/>
    <property type="molecule type" value="Genomic_DNA"/>
</dbReference>
<dbReference type="InterPro" id="IPR029013">
    <property type="entry name" value="HP0062-like_sf"/>
</dbReference>
<dbReference type="SUPFAM" id="SSF158414">
    <property type="entry name" value="HP0062-like"/>
    <property type="match status" value="1"/>
</dbReference>
<proteinExistence type="predicted"/>
<gene>
    <name evidence="2" type="ORF">QFZ36_001340</name>
</gene>
<comment type="caution">
    <text evidence="2">The sequence shown here is derived from an EMBL/GenBank/DDBJ whole genome shotgun (WGS) entry which is preliminary data.</text>
</comment>
<protein>
    <submittedName>
        <fullName evidence="2">Uncharacterized protein YukE</fullName>
    </submittedName>
</protein>
<evidence type="ECO:0000256" key="1">
    <source>
        <dbReference type="SAM" id="MobiDB-lite"/>
    </source>
</evidence>
<sequence length="347" mass="35797">MAGNLWGADVAELRTLAQQFGKASDTLLQQSALLNNQINNNPSWKGQDAVVFRSEWNGSHRAMLQQAAFALKQESKKLLENANQQEEASSNAALGGSGGTVPVGPGSPGPGGSAAPSPANTLGPDWLAKGSPFRDGWGLRSQVKAGLDLPRNVFGLAVLGHQGAQVLADARAWKMLPARSITYNLLDSGSDLLGAKNLFKYIPPLSNYRGFFEEAPLLFKGQGPVLEALGKGGLGRGVGWLGVGLSGLDTARYVAEGKTGDAAWSAVKTGLGVACFLPPPAGTVCQVASAGIAIYEIPAVKTFVNGAVKDAGEIVAKKAVESAAFVTETGKNLADMGKGAAKFLGIG</sequence>
<dbReference type="Gene3D" id="1.10.287.1060">
    <property type="entry name" value="ESAT-6-like"/>
    <property type="match status" value="1"/>
</dbReference>
<organism evidence="2 3">
    <name type="scientific">Pseudarthrobacter siccitolerans</name>
    <dbReference type="NCBI Taxonomy" id="861266"/>
    <lineage>
        <taxon>Bacteria</taxon>
        <taxon>Bacillati</taxon>
        <taxon>Actinomycetota</taxon>
        <taxon>Actinomycetes</taxon>
        <taxon>Micrococcales</taxon>
        <taxon>Micrococcaceae</taxon>
        <taxon>Pseudarthrobacter</taxon>
    </lineage>
</organism>
<feature type="region of interest" description="Disordered" evidence="1">
    <location>
        <begin position="80"/>
        <end position="126"/>
    </location>
</feature>
<evidence type="ECO:0000313" key="2">
    <source>
        <dbReference type="EMBL" id="MDQ0673779.1"/>
    </source>
</evidence>
<accession>A0ABU0PII6</accession>
<keyword evidence="3" id="KW-1185">Reference proteome</keyword>